<feature type="domain" description="AMP-dependent synthetase/ligase" evidence="2">
    <location>
        <begin position="17"/>
        <end position="368"/>
    </location>
</feature>
<organism evidence="4 5">
    <name type="scientific">Catellatospora chokoriensis</name>
    <dbReference type="NCBI Taxonomy" id="310353"/>
    <lineage>
        <taxon>Bacteria</taxon>
        <taxon>Bacillati</taxon>
        <taxon>Actinomycetota</taxon>
        <taxon>Actinomycetes</taxon>
        <taxon>Micromonosporales</taxon>
        <taxon>Micromonosporaceae</taxon>
        <taxon>Catellatospora</taxon>
    </lineage>
</organism>
<evidence type="ECO:0000259" key="3">
    <source>
        <dbReference type="Pfam" id="PF13193"/>
    </source>
</evidence>
<evidence type="ECO:0000259" key="2">
    <source>
        <dbReference type="Pfam" id="PF00501"/>
    </source>
</evidence>
<name>A0A8J3JU21_9ACTN</name>
<dbReference type="InterPro" id="IPR025110">
    <property type="entry name" value="AMP-bd_C"/>
</dbReference>
<dbReference type="Pfam" id="PF00501">
    <property type="entry name" value="AMP-binding"/>
    <property type="match status" value="1"/>
</dbReference>
<sequence length="514" mass="54433">MVPEGDYVRRGLELFAGHGTAEAIVSGDRRITYAQLRAGVLGMAERLRGHGVAAGSAIAVLAGNQPEAVYAQLALHLLGCRSVWVAPNAPPSLSAQYLALAEVDGFVYDARTHAAPGAALAGRLPHLRVLCIGAGGAGPDVAGSSGDTLPPAADAEPQSLFQTGGTTGLPKLVHHRHDFFAGVLTAAQRHLDAGAPRLRQLAVAGFWHSSQQAAGLITLFSGGLLVQHDGFDAGRFLATVQRERITVATLPPPMLYQVLDHPDLASTDTGSLTMLSCAGSAIAPSRLAQAMARFGPVLLVAYGMSEATLLAAYPTAQHDPDRPERLASCGRPLPPSRVEIRDDAGRPAAPGEVGEVWAAARLMTSGYWGQPELTTQTLVDGWLRTGDVGYFDADGYLYLVDRAKDMIVTGLTSSNVYSRTVEDVLNAHPAVSAAAVIGVPDEKLGEAVHAVLQLHPGVSVDVDELRQWCVERLNSLWAPRSMDVVERLPLTGLGKIDKRLLRTKYLDNRDVAAH</sequence>
<evidence type="ECO:0000256" key="1">
    <source>
        <dbReference type="SAM" id="MobiDB-lite"/>
    </source>
</evidence>
<dbReference type="Pfam" id="PF13193">
    <property type="entry name" value="AMP-binding_C"/>
    <property type="match status" value="1"/>
</dbReference>
<feature type="domain" description="AMP-binding enzyme C-terminal" evidence="3">
    <location>
        <begin position="421"/>
        <end position="495"/>
    </location>
</feature>
<protein>
    <submittedName>
        <fullName evidence="4">Fatty acid CoA ligase</fullName>
    </submittedName>
</protein>
<dbReference type="EMBL" id="BONG01000028">
    <property type="protein sequence ID" value="GIF91071.1"/>
    <property type="molecule type" value="Genomic_DNA"/>
</dbReference>
<dbReference type="PANTHER" id="PTHR43767:SF7">
    <property type="entry name" value="MEDIUM_LONG-CHAIN-FATTY-ACID--COA LIGASE FADD8"/>
    <property type="match status" value="1"/>
</dbReference>
<proteinExistence type="predicted"/>
<feature type="region of interest" description="Disordered" evidence="1">
    <location>
        <begin position="316"/>
        <end position="335"/>
    </location>
</feature>
<dbReference type="SUPFAM" id="SSF56801">
    <property type="entry name" value="Acetyl-CoA synthetase-like"/>
    <property type="match status" value="1"/>
</dbReference>
<dbReference type="Proteomes" id="UP000619293">
    <property type="component" value="Unassembled WGS sequence"/>
</dbReference>
<dbReference type="InterPro" id="IPR045851">
    <property type="entry name" value="AMP-bd_C_sf"/>
</dbReference>
<dbReference type="InterPro" id="IPR020845">
    <property type="entry name" value="AMP-binding_CS"/>
</dbReference>
<dbReference type="Gene3D" id="3.30.300.30">
    <property type="match status" value="1"/>
</dbReference>
<accession>A0A8J3JU21</accession>
<evidence type="ECO:0000313" key="4">
    <source>
        <dbReference type="EMBL" id="GIF91071.1"/>
    </source>
</evidence>
<dbReference type="InterPro" id="IPR000873">
    <property type="entry name" value="AMP-dep_synth/lig_dom"/>
</dbReference>
<keyword evidence="4" id="KW-0436">Ligase</keyword>
<dbReference type="PANTHER" id="PTHR43767">
    <property type="entry name" value="LONG-CHAIN-FATTY-ACID--COA LIGASE"/>
    <property type="match status" value="1"/>
</dbReference>
<dbReference type="AlphaFoldDB" id="A0A8J3JU21"/>
<keyword evidence="5" id="KW-1185">Reference proteome</keyword>
<dbReference type="InterPro" id="IPR050237">
    <property type="entry name" value="ATP-dep_AMP-bd_enzyme"/>
</dbReference>
<gene>
    <name evidence="4" type="ORF">Cch02nite_45150</name>
</gene>
<reference evidence="4 5" key="1">
    <citation type="submission" date="2021-01" db="EMBL/GenBank/DDBJ databases">
        <title>Whole genome shotgun sequence of Catellatospora chokoriensis NBRC 107358.</title>
        <authorList>
            <person name="Komaki H."/>
            <person name="Tamura T."/>
        </authorList>
    </citation>
    <scope>NUCLEOTIDE SEQUENCE [LARGE SCALE GENOMIC DNA]</scope>
    <source>
        <strain evidence="4 5">NBRC 107358</strain>
    </source>
</reference>
<comment type="caution">
    <text evidence="4">The sequence shown here is derived from an EMBL/GenBank/DDBJ whole genome shotgun (WGS) entry which is preliminary data.</text>
</comment>
<dbReference type="PROSITE" id="PS00455">
    <property type="entry name" value="AMP_BINDING"/>
    <property type="match status" value="1"/>
</dbReference>
<evidence type="ECO:0000313" key="5">
    <source>
        <dbReference type="Proteomes" id="UP000619293"/>
    </source>
</evidence>
<dbReference type="InterPro" id="IPR042099">
    <property type="entry name" value="ANL_N_sf"/>
</dbReference>
<dbReference type="GO" id="GO:0016877">
    <property type="term" value="F:ligase activity, forming carbon-sulfur bonds"/>
    <property type="evidence" value="ECO:0007669"/>
    <property type="project" value="UniProtKB-ARBA"/>
</dbReference>
<dbReference type="RefSeq" id="WP_191837372.1">
    <property type="nucleotide sequence ID" value="NZ_BAAALB010000001.1"/>
</dbReference>
<dbReference type="Gene3D" id="3.40.50.12780">
    <property type="entry name" value="N-terminal domain of ligase-like"/>
    <property type="match status" value="1"/>
</dbReference>